<evidence type="ECO:0000313" key="4">
    <source>
        <dbReference type="Proteomes" id="UP000572051"/>
    </source>
</evidence>
<name>A0A7Z0ESY3_9ACTN</name>
<dbReference type="AlphaFoldDB" id="A0A7Z0ESY3"/>
<evidence type="ECO:0000256" key="2">
    <source>
        <dbReference type="SAM" id="Phobius"/>
    </source>
</evidence>
<feature type="region of interest" description="Disordered" evidence="1">
    <location>
        <begin position="98"/>
        <end position="123"/>
    </location>
</feature>
<sequence>MNKARWIWAMAASIGILAALGAGLWFGGGPGTRNGWEAASWAAGIVAALALIATVLTWAIVPRTRASAAPSHAKGAGSVVNTVAGDVTGGTVIQARDARIVGGTHTGEPPRGTMEGGQGERDR</sequence>
<gene>
    <name evidence="3" type="ORF">HNR10_005611</name>
</gene>
<proteinExistence type="predicted"/>
<reference evidence="3 4" key="1">
    <citation type="submission" date="2020-07" db="EMBL/GenBank/DDBJ databases">
        <title>Sequencing the genomes of 1000 actinobacteria strains.</title>
        <authorList>
            <person name="Klenk H.-P."/>
        </authorList>
    </citation>
    <scope>NUCLEOTIDE SEQUENCE [LARGE SCALE GENOMIC DNA]</scope>
    <source>
        <strain evidence="3 4">DSM 44442</strain>
    </source>
</reference>
<keyword evidence="2" id="KW-0812">Transmembrane</keyword>
<comment type="caution">
    <text evidence="3">The sequence shown here is derived from an EMBL/GenBank/DDBJ whole genome shotgun (WGS) entry which is preliminary data.</text>
</comment>
<organism evidence="3 4">
    <name type="scientific">Nocardiopsis aegyptia</name>
    <dbReference type="NCBI Taxonomy" id="220378"/>
    <lineage>
        <taxon>Bacteria</taxon>
        <taxon>Bacillati</taxon>
        <taxon>Actinomycetota</taxon>
        <taxon>Actinomycetes</taxon>
        <taxon>Streptosporangiales</taxon>
        <taxon>Nocardiopsidaceae</taxon>
        <taxon>Nocardiopsis</taxon>
    </lineage>
</organism>
<keyword evidence="4" id="KW-1185">Reference proteome</keyword>
<dbReference type="EMBL" id="JACCFS010000001">
    <property type="protein sequence ID" value="NYJ37730.1"/>
    <property type="molecule type" value="Genomic_DNA"/>
</dbReference>
<accession>A0A7Z0ESY3</accession>
<feature type="transmembrane region" description="Helical" evidence="2">
    <location>
        <begin position="38"/>
        <end position="61"/>
    </location>
</feature>
<keyword evidence="2" id="KW-0472">Membrane</keyword>
<feature type="transmembrane region" description="Helical" evidence="2">
    <location>
        <begin position="7"/>
        <end position="26"/>
    </location>
</feature>
<protein>
    <submittedName>
        <fullName evidence="3">Uncharacterized protein</fullName>
    </submittedName>
</protein>
<dbReference type="RefSeq" id="WP_179828705.1">
    <property type="nucleotide sequence ID" value="NZ_JACCFS010000001.1"/>
</dbReference>
<keyword evidence="2" id="KW-1133">Transmembrane helix</keyword>
<dbReference type="Proteomes" id="UP000572051">
    <property type="component" value="Unassembled WGS sequence"/>
</dbReference>
<evidence type="ECO:0000313" key="3">
    <source>
        <dbReference type="EMBL" id="NYJ37730.1"/>
    </source>
</evidence>
<evidence type="ECO:0000256" key="1">
    <source>
        <dbReference type="SAM" id="MobiDB-lite"/>
    </source>
</evidence>